<reference evidence="3" key="1">
    <citation type="submission" date="2014-03" db="EMBL/GenBank/DDBJ databases">
        <authorList>
            <person name="Aksoy S."/>
            <person name="Warren W."/>
            <person name="Wilson R.K."/>
        </authorList>
    </citation>
    <scope>NUCLEOTIDE SEQUENCE [LARGE SCALE GENOMIC DNA]</scope>
    <source>
        <strain evidence="3">IAEA</strain>
    </source>
</reference>
<keyword evidence="3" id="KW-1185">Reference proteome</keyword>
<accession>A0A1A9ZIK6</accession>
<feature type="domain" description="MH1" evidence="1">
    <location>
        <begin position="1"/>
        <end position="44"/>
    </location>
</feature>
<name>A0A1A9ZIK6_GLOPL</name>
<dbReference type="InterPro" id="IPR013019">
    <property type="entry name" value="MAD_homology_MH1"/>
</dbReference>
<dbReference type="EnsemblMetazoa" id="GPAI015736-RA">
    <property type="protein sequence ID" value="GPAI015736-PA"/>
    <property type="gene ID" value="GPAI015736"/>
</dbReference>
<reference evidence="2" key="2">
    <citation type="submission" date="2020-05" db="UniProtKB">
        <authorList>
            <consortium name="EnsemblMetazoa"/>
        </authorList>
    </citation>
    <scope>IDENTIFICATION</scope>
    <source>
        <strain evidence="2">IAEA</strain>
    </source>
</reference>
<proteinExistence type="predicted"/>
<dbReference type="InterPro" id="IPR036578">
    <property type="entry name" value="SMAD_MH1_sf"/>
</dbReference>
<evidence type="ECO:0000313" key="2">
    <source>
        <dbReference type="EnsemblMetazoa" id="GPAI015736-PA"/>
    </source>
</evidence>
<dbReference type="Proteomes" id="UP000092445">
    <property type="component" value="Unassembled WGS sequence"/>
</dbReference>
<evidence type="ECO:0000259" key="1">
    <source>
        <dbReference type="PROSITE" id="PS51075"/>
    </source>
</evidence>
<dbReference type="PROSITE" id="PS51075">
    <property type="entry name" value="MH1"/>
    <property type="match status" value="1"/>
</dbReference>
<dbReference type="GO" id="GO:0005667">
    <property type="term" value="C:transcription regulator complex"/>
    <property type="evidence" value="ECO:0007669"/>
    <property type="project" value="InterPro"/>
</dbReference>
<dbReference type="SUPFAM" id="SSF56366">
    <property type="entry name" value="SMAD MH1 domain"/>
    <property type="match status" value="1"/>
</dbReference>
<dbReference type="STRING" id="7398.A0A1A9ZIK6"/>
<dbReference type="GO" id="GO:0006355">
    <property type="term" value="P:regulation of DNA-templated transcription"/>
    <property type="evidence" value="ECO:0007669"/>
    <property type="project" value="InterPro"/>
</dbReference>
<protein>
    <recommendedName>
        <fullName evidence="1">MH1 domain-containing protein</fullName>
    </recommendedName>
</protein>
<dbReference type="VEuPathDB" id="VectorBase:GPAI015736"/>
<sequence>MYCENFISEGFCTCHLCGHAFSIMSKEVCTDPYHYKRVEISDLPQILIKWYLESAPNHPMLDVNVMIEDIKRCPAAAKAETTYSQLRDASKQQDMPRNFSKYKQVKLQRLWVFLVPVTVVKTRSKL</sequence>
<dbReference type="AlphaFoldDB" id="A0A1A9ZIK6"/>
<organism evidence="2 3">
    <name type="scientific">Glossina pallidipes</name>
    <name type="common">Tsetse fly</name>
    <dbReference type="NCBI Taxonomy" id="7398"/>
    <lineage>
        <taxon>Eukaryota</taxon>
        <taxon>Metazoa</taxon>
        <taxon>Ecdysozoa</taxon>
        <taxon>Arthropoda</taxon>
        <taxon>Hexapoda</taxon>
        <taxon>Insecta</taxon>
        <taxon>Pterygota</taxon>
        <taxon>Neoptera</taxon>
        <taxon>Endopterygota</taxon>
        <taxon>Diptera</taxon>
        <taxon>Brachycera</taxon>
        <taxon>Muscomorpha</taxon>
        <taxon>Hippoboscoidea</taxon>
        <taxon>Glossinidae</taxon>
        <taxon>Glossina</taxon>
    </lineage>
</organism>
<evidence type="ECO:0000313" key="3">
    <source>
        <dbReference type="Proteomes" id="UP000092445"/>
    </source>
</evidence>